<evidence type="ECO:0000256" key="4">
    <source>
        <dbReference type="ARBA" id="ARBA00022695"/>
    </source>
</evidence>
<dbReference type="GeneID" id="93310392"/>
<name>A0A0F1UYW2_KLEAE</name>
<keyword evidence="6" id="KW-0456">Lyase</keyword>
<dbReference type="Proteomes" id="UP001279012">
    <property type="component" value="Unassembled WGS sequence"/>
</dbReference>
<gene>
    <name evidence="6" type="primary">citX</name>
    <name evidence="7" type="ORF">PZT46_14825</name>
    <name evidence="6" type="ORF">SJ059_11900</name>
</gene>
<accession>A0A0F1UYW2</accession>
<evidence type="ECO:0000256" key="2">
    <source>
        <dbReference type="ARBA" id="ARBA00016314"/>
    </source>
</evidence>
<dbReference type="RefSeq" id="WP_015368283.1">
    <property type="nucleotide sequence ID" value="NZ_BGNU01000006.1"/>
</dbReference>
<reference evidence="7" key="1">
    <citation type="journal article" date="2023" name="J. Hosp. Infect.">
        <title>Cross-contamination of carbapenem-resistant Gram-negative bacteria between patients and hospital environment in the first year of a newly built surgical ward.</title>
        <authorList>
            <person name="Boutin S."/>
            <person name="Scherrer M."/>
            <person name="Spath I."/>
            <person name="Kocer K."/>
            <person name="Heeg K."/>
            <person name="Nurjadi D."/>
        </authorList>
    </citation>
    <scope>NUCLEOTIDE SEQUENCE</scope>
    <source>
        <strain evidence="7">KE10384</strain>
    </source>
</reference>
<evidence type="ECO:0000256" key="1">
    <source>
        <dbReference type="ARBA" id="ARBA00012524"/>
    </source>
</evidence>
<evidence type="ECO:0000313" key="8">
    <source>
        <dbReference type="Proteomes" id="UP001279012"/>
    </source>
</evidence>
<evidence type="ECO:0000313" key="6">
    <source>
        <dbReference type="EMBL" id="MDX7015165.1"/>
    </source>
</evidence>
<keyword evidence="4 6" id="KW-0548">Nucleotidyltransferase</keyword>
<comment type="catalytic activity">
    <reaction evidence="5">
        <text>apo-[citrate lyase ACP] + 2'-(5''-triphospho-alpha-D-ribosyl)-3'-dephospho-CoA = holo-[citrate lyase ACP] + diphosphate</text>
        <dbReference type="Rhea" id="RHEA:16333"/>
        <dbReference type="Rhea" id="RHEA-COMP:10157"/>
        <dbReference type="Rhea" id="RHEA-COMP:10158"/>
        <dbReference type="ChEBI" id="CHEBI:29999"/>
        <dbReference type="ChEBI" id="CHEBI:33019"/>
        <dbReference type="ChEBI" id="CHEBI:61378"/>
        <dbReference type="ChEBI" id="CHEBI:82683"/>
        <dbReference type="EC" id="2.7.7.61"/>
    </reaction>
</comment>
<dbReference type="GO" id="GO:0051191">
    <property type="term" value="P:prosthetic group biosynthetic process"/>
    <property type="evidence" value="ECO:0007669"/>
    <property type="project" value="InterPro"/>
</dbReference>
<evidence type="ECO:0000256" key="3">
    <source>
        <dbReference type="ARBA" id="ARBA00022679"/>
    </source>
</evidence>
<dbReference type="AlphaFoldDB" id="A0A0F1UYW2"/>
<reference evidence="6" key="2">
    <citation type="submission" date="2023-11" db="EMBL/GenBank/DDBJ databases">
        <title>Detection of rare carbapenemases in Enterobacterales - comparison of two colorimetric and two CIM-based carbapenemase assays.</title>
        <authorList>
            <person name="Schaffarczyk L."/>
            <person name="Noster J."/>
            <person name="Stelzer Y."/>
            <person name="Sattler J."/>
            <person name="Gatermann S."/>
            <person name="Hamprecht A."/>
        </authorList>
    </citation>
    <scope>NUCLEOTIDE SEQUENCE</scope>
    <source>
        <strain evidence="6">CIM-Cont-037</strain>
    </source>
</reference>
<proteinExistence type="predicted"/>
<dbReference type="NCBIfam" id="TIGR03124">
    <property type="entry name" value="citrate_citX"/>
    <property type="match status" value="1"/>
</dbReference>
<dbReference type="EMBL" id="JAWZZT010000008">
    <property type="protein sequence ID" value="MDX7015165.1"/>
    <property type="molecule type" value="Genomic_DNA"/>
</dbReference>
<dbReference type="EMBL" id="JARELW010000005">
    <property type="protein sequence ID" value="MEA8800521.1"/>
    <property type="molecule type" value="Genomic_DNA"/>
</dbReference>
<protein>
    <recommendedName>
        <fullName evidence="2">Apo-citrate lyase phosphoribosyl-dephospho-CoA transferase</fullName>
        <ecNumber evidence="1">2.7.7.61</ecNumber>
    </recommendedName>
</protein>
<dbReference type="GO" id="GO:0016829">
    <property type="term" value="F:lyase activity"/>
    <property type="evidence" value="ECO:0007669"/>
    <property type="project" value="UniProtKB-KW"/>
</dbReference>
<dbReference type="Proteomes" id="UP001303386">
    <property type="component" value="Unassembled WGS sequence"/>
</dbReference>
<sequence length="179" mass="20380">MSVHTPARAGVSMENLLAAKEQRAARQQDWLNHYQQPVISLTLVTPGAVKDSIRYRNMMGVALQACDQLLWQQRWKTLDRQVLWLPTGPEAMWCVEHSAEEIKALCSELEQNHPLGRLWDIDVICPQAGLISRQAQGEAMRRCLLCDEPAHACARSRRHDTGLVVARVEQMIDAWFARD</sequence>
<organism evidence="6 8">
    <name type="scientific">Klebsiella aerogenes</name>
    <name type="common">Enterobacter aerogenes</name>
    <dbReference type="NCBI Taxonomy" id="548"/>
    <lineage>
        <taxon>Bacteria</taxon>
        <taxon>Pseudomonadati</taxon>
        <taxon>Pseudomonadota</taxon>
        <taxon>Gammaproteobacteria</taxon>
        <taxon>Enterobacterales</taxon>
        <taxon>Enterobacteriaceae</taxon>
        <taxon>Klebsiella/Raoultella group</taxon>
        <taxon>Klebsiella</taxon>
    </lineage>
</organism>
<dbReference type="EC" id="2.7.7.61" evidence="1"/>
<comment type="caution">
    <text evidence="6">The sequence shown here is derived from an EMBL/GenBank/DDBJ whole genome shotgun (WGS) entry which is preliminary data.</text>
</comment>
<accession>A0A157Z0H4</accession>
<dbReference type="OMA" id="RNTMGVA"/>
<evidence type="ECO:0000256" key="5">
    <source>
        <dbReference type="ARBA" id="ARBA00048574"/>
    </source>
</evidence>
<keyword evidence="3 6" id="KW-0808">Transferase</keyword>
<evidence type="ECO:0000313" key="7">
    <source>
        <dbReference type="EMBL" id="MEA8800521.1"/>
    </source>
</evidence>
<dbReference type="InterPro" id="IPR005551">
    <property type="entry name" value="CitX"/>
</dbReference>
<dbReference type="Pfam" id="PF03802">
    <property type="entry name" value="CitX"/>
    <property type="match status" value="1"/>
</dbReference>
<dbReference type="GO" id="GO:0050519">
    <property type="term" value="F:holo-citrate lyase synthase activity"/>
    <property type="evidence" value="ECO:0007669"/>
    <property type="project" value="UniProtKB-EC"/>
</dbReference>